<dbReference type="RefSeq" id="WP_160918433.1">
    <property type="nucleotide sequence ID" value="NZ_WMEY01000001.1"/>
</dbReference>
<dbReference type="GO" id="GO:0005975">
    <property type="term" value="P:carbohydrate metabolic process"/>
    <property type="evidence" value="ECO:0007669"/>
    <property type="project" value="InterPro"/>
</dbReference>
<evidence type="ECO:0000259" key="6">
    <source>
        <dbReference type="Pfam" id="PF21958"/>
    </source>
</evidence>
<dbReference type="InterPro" id="IPR053831">
    <property type="entry name" value="SOGP_N"/>
</dbReference>
<evidence type="ECO:0000256" key="2">
    <source>
        <dbReference type="ARBA" id="ARBA00022679"/>
    </source>
</evidence>
<dbReference type="Pfam" id="PF21270">
    <property type="entry name" value="SOGP_4th"/>
    <property type="match status" value="1"/>
</dbReference>
<evidence type="ECO:0000259" key="3">
    <source>
        <dbReference type="Pfam" id="PF17167"/>
    </source>
</evidence>
<organism evidence="7 8">
    <name type="scientific">Guptibacillus hwajinpoensis</name>
    <dbReference type="NCBI Taxonomy" id="208199"/>
    <lineage>
        <taxon>Bacteria</taxon>
        <taxon>Bacillati</taxon>
        <taxon>Bacillota</taxon>
        <taxon>Bacilli</taxon>
        <taxon>Bacillales</taxon>
        <taxon>Guptibacillaceae</taxon>
        <taxon>Guptibacillus</taxon>
    </lineage>
</organism>
<dbReference type="InterPro" id="IPR012341">
    <property type="entry name" value="6hp_glycosidase-like_sf"/>
</dbReference>
<sequence>MIDRGKACLRAGDMEAVFLKSGDLYELTTGNIMINQVLSNAIDGALNSLYLRVFTNEGIRTYPLIGTKSNSTFQFGTSEAIWRGKVADVHYTVAFYLTEQNIWFWNVTLEGKDVEVDVVYGQDLGLAEKGGVRTNEAYTSQYMDHTVFQKEDGYIVCTRQNQPQQDLFPYLQQGSLGNTKGYSTDGFQFFGLSYKETNEPERLKEESLANEIYQYEFAYTALQTDRVKLNGEKEFTFYGLFQNDHPHSTSEPVSRDDIVASWDAIKLDPHLENAQERVQHHVGQPIQSLDMAEEDIIELFPNRQQEERENGTLLSFFTDTYEHVVLKQKELLVERPHGHILMSGENDRLNRNVISTTSYMYGVFNSQISLGNTSFHKMMSNQRNPLNVLKTSGQRLYVEYEGTYRLLTMPSLFEMGFNYARWYYKFENDTMIITNFTTVDSQQVQLDVSSKSGKEYRFLVTNQISMASHEYDEAYDVEQNGRVLTFRAHSSESTKVNPNLTYHLSVSGTDIEVGDERLLVHPIEEGDASLIVLQIQSTKQFSLHIQGTRDGEYAPSEREASAEINRYRGYLEKVMNQFHLSHKEKDTELDRMNALAWWYTHNMLVHYSVPRGLEQSIGAAWGTRDVCQGPTEYFMATQNYDSVKEIIQTVYAHQYEDEGNWPQWFMFDEYGAVQQEESHGDVVIWPLKVVADYLAVTGDHTILDMELPYTLREDFTFSEKKYSLKEHIEKQIEYVKSHFLHDTFLSSYGDGDWDDTLQPANAQLKKYMVSSWTVALTYQAVRKFADALGEPEWKKDLQELALGIERDYQKFLLDTGILPGFLYMEDEKRPEKMLHPEDKKTGIHYRLLPMIRGMISELLSAEEAGAHYQIIKEKLACPDGVRLMDKPANYKGGVSTHFKRAEQAANFGREIGLQYVHAHIRFIEAMAKLGQREEVWKGLQVINPVGITEVVLNAEKRQSNAYFSSSDGKFNTRYEAQNRFDELKSGSVPVKGGWRIYSSGPGIFMNQLITNALGIRQEAGEMMIDPILPIKLDGLRFQYKFWGWDVTFQYHLANGERKIHINGYQVETAVSSNRYREGGLVVPKELAEEYLNSGMNVIEIWS</sequence>
<name>A0A845ENW0_9BACL</name>
<dbReference type="Gene3D" id="1.50.10.10">
    <property type="match status" value="1"/>
</dbReference>
<protein>
    <submittedName>
        <fullName evidence="7">Cellobiose phosphorylase</fullName>
    </submittedName>
</protein>
<feature type="domain" description="Glycoside phosphorylase C-terminal" evidence="5">
    <location>
        <begin position="1014"/>
        <end position="1089"/>
    </location>
</feature>
<dbReference type="Proteomes" id="UP000447833">
    <property type="component" value="Unassembled WGS sequence"/>
</dbReference>
<dbReference type="Pfam" id="PF21958">
    <property type="entry name" value="SOGP_N"/>
    <property type="match status" value="1"/>
</dbReference>
<dbReference type="InterPro" id="IPR048773">
    <property type="entry name" value="SOGP_C"/>
</dbReference>
<dbReference type="Pfam" id="PF17167">
    <property type="entry name" value="Glyco_hydro_94"/>
    <property type="match status" value="1"/>
</dbReference>
<dbReference type="PANTHER" id="PTHR37469">
    <property type="entry name" value="CELLOBIONIC ACID PHOSPHORYLASE-RELATED"/>
    <property type="match status" value="1"/>
</dbReference>
<feature type="domain" description="Glycosyl hydrolase 94 catalytic" evidence="3">
    <location>
        <begin position="677"/>
        <end position="962"/>
    </location>
</feature>
<dbReference type="Gene3D" id="2.70.98.40">
    <property type="entry name" value="Glycoside hydrolase, family 65, N-terminal domain"/>
    <property type="match status" value="1"/>
</dbReference>
<evidence type="ECO:0000259" key="5">
    <source>
        <dbReference type="Pfam" id="PF21270"/>
    </source>
</evidence>
<dbReference type="InterPro" id="IPR048771">
    <property type="entry name" value="SOGP_2nd"/>
</dbReference>
<evidence type="ECO:0000313" key="8">
    <source>
        <dbReference type="Proteomes" id="UP000447833"/>
    </source>
</evidence>
<dbReference type="GO" id="GO:0016757">
    <property type="term" value="F:glycosyltransferase activity"/>
    <property type="evidence" value="ECO:0007669"/>
    <property type="project" value="UniProtKB-KW"/>
</dbReference>
<evidence type="ECO:0000256" key="1">
    <source>
        <dbReference type="ARBA" id="ARBA00022676"/>
    </source>
</evidence>
<comment type="caution">
    <text evidence="7">The sequence shown here is derived from an EMBL/GenBank/DDBJ whole genome shotgun (WGS) entry which is preliminary data.</text>
</comment>
<dbReference type="InterPro" id="IPR052047">
    <property type="entry name" value="GH94_Enzymes"/>
</dbReference>
<reference evidence="7 8" key="1">
    <citation type="submission" date="2019-11" db="EMBL/GenBank/DDBJ databases">
        <title>Genome sequences of 17 halophilic strains isolated from different environments.</title>
        <authorList>
            <person name="Furrow R.E."/>
        </authorList>
    </citation>
    <scope>NUCLEOTIDE SEQUENCE [LARGE SCALE GENOMIC DNA]</scope>
    <source>
        <strain evidence="7 8">22506_14_FS</strain>
    </source>
</reference>
<dbReference type="EMBL" id="WMEY01000001">
    <property type="protein sequence ID" value="MYL62101.1"/>
    <property type="molecule type" value="Genomic_DNA"/>
</dbReference>
<keyword evidence="2" id="KW-0808">Transferase</keyword>
<keyword evidence="1" id="KW-0328">Glycosyltransferase</keyword>
<accession>A0A845ENW0</accession>
<gene>
    <name evidence="7" type="ORF">GLW07_01900</name>
</gene>
<dbReference type="InterPro" id="IPR033432">
    <property type="entry name" value="GH94_catalytic"/>
</dbReference>
<dbReference type="Pfam" id="PF21250">
    <property type="entry name" value="SOGP_2nd"/>
    <property type="match status" value="1"/>
</dbReference>
<dbReference type="InterPro" id="IPR037018">
    <property type="entry name" value="GH65_N"/>
</dbReference>
<evidence type="ECO:0000313" key="7">
    <source>
        <dbReference type="EMBL" id="MYL62101.1"/>
    </source>
</evidence>
<evidence type="ECO:0000259" key="4">
    <source>
        <dbReference type="Pfam" id="PF21250"/>
    </source>
</evidence>
<feature type="domain" description="SOGP N-terminal" evidence="6">
    <location>
        <begin position="18"/>
        <end position="239"/>
    </location>
</feature>
<dbReference type="PANTHER" id="PTHR37469:SF2">
    <property type="entry name" value="CELLOBIONIC ACID PHOSPHORYLASE"/>
    <property type="match status" value="1"/>
</dbReference>
<feature type="domain" description="Glycoside phosphorylase super sandwich" evidence="4">
    <location>
        <begin position="300"/>
        <end position="547"/>
    </location>
</feature>
<dbReference type="SUPFAM" id="SSF48208">
    <property type="entry name" value="Six-hairpin glycosidases"/>
    <property type="match status" value="1"/>
</dbReference>
<dbReference type="InterPro" id="IPR008928">
    <property type="entry name" value="6-hairpin_glycosidase_sf"/>
</dbReference>
<dbReference type="AlphaFoldDB" id="A0A845ENW0"/>
<proteinExistence type="predicted"/>